<dbReference type="Proteomes" id="UP000010880">
    <property type="component" value="Chromosome"/>
</dbReference>
<keyword evidence="2" id="KW-0472">Membrane</keyword>
<dbReference type="InterPro" id="IPR003148">
    <property type="entry name" value="RCK_N"/>
</dbReference>
<dbReference type="RefSeq" id="WP_015327159.1">
    <property type="nucleotide sequence ID" value="NC_019978.1"/>
</dbReference>
<dbReference type="InterPro" id="IPR013099">
    <property type="entry name" value="K_chnl_dom"/>
</dbReference>
<dbReference type="PANTHER" id="PTHR43833:SF9">
    <property type="entry name" value="POTASSIUM CHANNEL PROTEIN YUGO-RELATED"/>
    <property type="match status" value="1"/>
</dbReference>
<dbReference type="InterPro" id="IPR010420">
    <property type="entry name" value="CASTOR/POLLUX/SYM8_dom"/>
</dbReference>
<dbReference type="GO" id="GO:0006813">
    <property type="term" value="P:potassium ion transport"/>
    <property type="evidence" value="ECO:0007669"/>
    <property type="project" value="InterPro"/>
</dbReference>
<accession>L0KA81</accession>
<evidence type="ECO:0000313" key="4">
    <source>
        <dbReference type="EMBL" id="AGB41440.1"/>
    </source>
</evidence>
<dbReference type="Gene3D" id="1.20.5.110">
    <property type="match status" value="1"/>
</dbReference>
<dbReference type="GO" id="GO:0005886">
    <property type="term" value="C:plasma membrane"/>
    <property type="evidence" value="ECO:0007669"/>
    <property type="project" value="UniProtKB-SubCell"/>
</dbReference>
<dbReference type="InterPro" id="IPR050721">
    <property type="entry name" value="Trk_Ktr_HKT_K-transport"/>
</dbReference>
<gene>
    <name evidence="4" type="ordered locus">Halha_1499</name>
</gene>
<dbReference type="KEGG" id="hhl:Halha_1499"/>
<feature type="transmembrane region" description="Helical" evidence="2">
    <location>
        <begin position="75"/>
        <end position="100"/>
    </location>
</feature>
<protein>
    <submittedName>
        <fullName evidence="4">K+ transport system, NAD-binding component</fullName>
    </submittedName>
</protein>
<dbReference type="SUPFAM" id="SSF81324">
    <property type="entry name" value="Voltage-gated potassium channels"/>
    <property type="match status" value="1"/>
</dbReference>
<dbReference type="EMBL" id="CP003359">
    <property type="protein sequence ID" value="AGB41440.1"/>
    <property type="molecule type" value="Genomic_DNA"/>
</dbReference>
<dbReference type="Pfam" id="PF07885">
    <property type="entry name" value="Ion_trans_2"/>
    <property type="match status" value="1"/>
</dbReference>
<dbReference type="AlphaFoldDB" id="L0KA81"/>
<dbReference type="PRINTS" id="PR00169">
    <property type="entry name" value="KCHANNEL"/>
</dbReference>
<dbReference type="OrthoDB" id="9810759at2"/>
<dbReference type="Gene3D" id="1.10.287.70">
    <property type="match status" value="1"/>
</dbReference>
<dbReference type="SUPFAM" id="SSF51735">
    <property type="entry name" value="NAD(P)-binding Rossmann-fold domains"/>
    <property type="match status" value="1"/>
</dbReference>
<dbReference type="Pfam" id="PF02254">
    <property type="entry name" value="TrkA_N"/>
    <property type="match status" value="1"/>
</dbReference>
<dbReference type="Pfam" id="PF06241">
    <property type="entry name" value="Castor_Poll_mid"/>
    <property type="match status" value="1"/>
</dbReference>
<dbReference type="Gene3D" id="3.30.70.1450">
    <property type="entry name" value="Regulator of K+ conductance, C-terminal domain"/>
    <property type="match status" value="1"/>
</dbReference>
<name>L0KA81_HALHC</name>
<feature type="domain" description="RCK N-terminal" evidence="3">
    <location>
        <begin position="120"/>
        <end position="244"/>
    </location>
</feature>
<sequence>MLNYLKSYLKRVKSELNNKTLRRLLLIVLTLFPLSAGGIVLVEEGEYFRTFGDALWWAVVTATTVGYGDMYPQTLIGRIIAIWVMLLGIGTVGAITAKLADLFIETKRRKELGEVPARYEDHLIICGWNRKVKDIIQQILNENLEQEIVLIANKERDPFPDNDDVHFIKGVMEEEDILKKAGVMKARAAIIVNKEQNDAKTVLTVLNIENLNPNIYTVAEISDSRNKIHLRNANVDEIIVDNAISSQLLVRSALYSGTSKVIEELLSNESGNQLYMLTTKKDDVGQEFLDLFIKYKKKDGLILIGIKRENEIIANPDNEQKVRANDKLVYIAGSKL</sequence>
<dbReference type="PROSITE" id="PS51201">
    <property type="entry name" value="RCK_N"/>
    <property type="match status" value="1"/>
</dbReference>
<evidence type="ECO:0000259" key="3">
    <source>
        <dbReference type="PROSITE" id="PS51201"/>
    </source>
</evidence>
<evidence type="ECO:0000256" key="1">
    <source>
        <dbReference type="ARBA" id="ARBA00004651"/>
    </source>
</evidence>
<dbReference type="HOGENOM" id="CLU_050982_1_1_9"/>
<dbReference type="InterPro" id="IPR036291">
    <property type="entry name" value="NAD(P)-bd_dom_sf"/>
</dbReference>
<evidence type="ECO:0000313" key="5">
    <source>
        <dbReference type="Proteomes" id="UP000010880"/>
    </source>
</evidence>
<comment type="subcellular location">
    <subcellularLocation>
        <location evidence="1">Cell membrane</location>
        <topology evidence="1">Multi-pass membrane protein</topology>
    </subcellularLocation>
</comment>
<proteinExistence type="predicted"/>
<keyword evidence="5" id="KW-1185">Reference proteome</keyword>
<dbReference type="Gene3D" id="3.40.50.720">
    <property type="entry name" value="NAD(P)-binding Rossmann-like Domain"/>
    <property type="match status" value="1"/>
</dbReference>
<dbReference type="InterPro" id="IPR036721">
    <property type="entry name" value="RCK_C_sf"/>
</dbReference>
<keyword evidence="2" id="KW-1133">Transmembrane helix</keyword>
<feature type="transmembrane region" description="Helical" evidence="2">
    <location>
        <begin position="21"/>
        <end position="42"/>
    </location>
</feature>
<dbReference type="PANTHER" id="PTHR43833">
    <property type="entry name" value="POTASSIUM CHANNEL PROTEIN 2-RELATED-RELATED"/>
    <property type="match status" value="1"/>
</dbReference>
<reference evidence="5" key="1">
    <citation type="submission" date="2012-02" db="EMBL/GenBank/DDBJ databases">
        <title>The complete genome of Halobacteroides halobius DSM 5150.</title>
        <authorList>
            <person name="Lucas S."/>
            <person name="Copeland A."/>
            <person name="Lapidus A."/>
            <person name="Glavina del Rio T."/>
            <person name="Dalin E."/>
            <person name="Tice H."/>
            <person name="Bruce D."/>
            <person name="Goodwin L."/>
            <person name="Pitluck S."/>
            <person name="Peters L."/>
            <person name="Mikhailova N."/>
            <person name="Gu W."/>
            <person name="Kyrpides N."/>
            <person name="Mavromatis K."/>
            <person name="Ivanova N."/>
            <person name="Brettin T."/>
            <person name="Detter J.C."/>
            <person name="Han C."/>
            <person name="Larimer F."/>
            <person name="Land M."/>
            <person name="Hauser L."/>
            <person name="Markowitz V."/>
            <person name="Cheng J.-F."/>
            <person name="Hugenholtz P."/>
            <person name="Woyke T."/>
            <person name="Wu D."/>
            <person name="Tindall B."/>
            <person name="Pomrenke H."/>
            <person name="Brambilla E."/>
            <person name="Klenk H.-P."/>
            <person name="Eisen J.A."/>
        </authorList>
    </citation>
    <scope>NUCLEOTIDE SEQUENCE [LARGE SCALE GENOMIC DNA]</scope>
    <source>
        <strain evidence="5">ATCC 35273 / DSM 5150 / MD-1</strain>
    </source>
</reference>
<evidence type="ECO:0000256" key="2">
    <source>
        <dbReference type="SAM" id="Phobius"/>
    </source>
</evidence>
<keyword evidence="2" id="KW-0812">Transmembrane</keyword>
<organism evidence="4 5">
    <name type="scientific">Halobacteroides halobius (strain ATCC 35273 / DSM 5150 / MD-1)</name>
    <dbReference type="NCBI Taxonomy" id="748449"/>
    <lineage>
        <taxon>Bacteria</taxon>
        <taxon>Bacillati</taxon>
        <taxon>Bacillota</taxon>
        <taxon>Clostridia</taxon>
        <taxon>Halanaerobiales</taxon>
        <taxon>Halobacteroidaceae</taxon>
        <taxon>Halobacteroides</taxon>
    </lineage>
</organism>
<dbReference type="STRING" id="748449.Halha_1499"/>
<dbReference type="eggNOG" id="COG1226">
    <property type="taxonomic scope" value="Bacteria"/>
</dbReference>